<dbReference type="SUPFAM" id="SSF51011">
    <property type="entry name" value="Glycosyl hydrolase domain"/>
    <property type="match status" value="1"/>
</dbReference>
<dbReference type="GO" id="GO:0005975">
    <property type="term" value="P:carbohydrate metabolic process"/>
    <property type="evidence" value="ECO:0007669"/>
    <property type="project" value="InterPro"/>
</dbReference>
<keyword evidence="2" id="KW-0326">Glycosidase</keyword>
<keyword evidence="2" id="KW-0378">Hydrolase</keyword>
<evidence type="ECO:0000259" key="4">
    <source>
        <dbReference type="Pfam" id="PF17137"/>
    </source>
</evidence>
<dbReference type="Gene3D" id="2.60.40.1180">
    <property type="entry name" value="Golgi alpha-mannosidase II"/>
    <property type="match status" value="2"/>
</dbReference>
<dbReference type="SUPFAM" id="SSF51445">
    <property type="entry name" value="(Trans)glycosidases"/>
    <property type="match status" value="1"/>
</dbReference>
<feature type="domain" description="Glycosyl hydrolase family 31 C-terminal" evidence="5">
    <location>
        <begin position="475"/>
        <end position="559"/>
    </location>
</feature>
<dbReference type="Pfam" id="PF01055">
    <property type="entry name" value="Glyco_hydro_31_2nd"/>
    <property type="match status" value="2"/>
</dbReference>
<dbReference type="PANTHER" id="PTHR22762">
    <property type="entry name" value="ALPHA-GLUCOSIDASE"/>
    <property type="match status" value="1"/>
</dbReference>
<dbReference type="InterPro" id="IPR000322">
    <property type="entry name" value="Glyco_hydro_31_TIM"/>
</dbReference>
<organism evidence="6 7">
    <name type="scientific">Candidatus Scatosoma pullistercoris</name>
    <dbReference type="NCBI Taxonomy" id="2840934"/>
    <lineage>
        <taxon>Bacteria</taxon>
        <taxon>Bacillati</taxon>
        <taxon>Bacillota</taxon>
        <taxon>Clostridia</taxon>
        <taxon>Candidatus Scatosoma</taxon>
    </lineage>
</organism>
<dbReference type="InterPro" id="IPR048395">
    <property type="entry name" value="Glyco_hydro_31_C"/>
</dbReference>
<dbReference type="AlphaFoldDB" id="A0A9D1MF80"/>
<dbReference type="InterPro" id="IPR033403">
    <property type="entry name" value="DUF5110"/>
</dbReference>
<dbReference type="EMBL" id="DVMZ01000070">
    <property type="protein sequence ID" value="HIU58977.1"/>
    <property type="molecule type" value="Genomic_DNA"/>
</dbReference>
<evidence type="ECO:0000259" key="3">
    <source>
        <dbReference type="Pfam" id="PF01055"/>
    </source>
</evidence>
<dbReference type="GO" id="GO:0090599">
    <property type="term" value="F:alpha-glucosidase activity"/>
    <property type="evidence" value="ECO:0007669"/>
    <property type="project" value="TreeGrafter"/>
</dbReference>
<sequence>MMEELRFGNLRIQFVSAEIVRAEYAQDGVFCDANTLFVPDRKESGNAPEYTVCKGPESITVCFERKELSIPRDCKGLQGITLRNADGEVLCRLKKRRKNTGELPAVRNTPEVFVLFDCPRISVPEGGYTYRGEAENSGYKIEEKAQDVYFLLCGKDASKLRRLYVELTGRCEMIRLSTLGTWNSKYFVYDEESAKQVILDYEKYDVPLDNMVLDTDWRAASDRGIGYDVDTKLFPDMKRFLDFAHAHGVEIMFNDHPEPVDGTASVLSPAEVKYREEKLQGLMKLGLDVWWYDRNWHTALKSPVPEIRPETFGLYLFEEITRHYWQQVSGDKRKYRRPVVMGNVNNIQNGVYQEIGDSASHRFGMQWTGDIASGPADLRQEVKNLLRASDNCIAYVNADCGGHTGNPDKLMYLRWIQFGVLSPVFRPHCTNTVERFREPWVYDKDALNVSRNYIKMRYRLLPVIYQNAFDNYLTGTPIFRGLGWEYPEDKKAASVRNEYMLGKDLLIAPVAVGGRAMRSVYLPEGKWLNVFTGKVYRGGRYAMSCAYNETLLFVRLGALLPLAPDAANTKKQRWNKLTYDFYPDPEASDEGALYEDDGETTAYQSGEYRLSPYKAYFDREENAYVVRLAGAEGRFSGKRAFAKRSVTVRLHLLGQKVRGATLNGAEIGLERIARDSSAFPFAVKGGAREGEVLTATWTTSVKEDSELKFYLG</sequence>
<evidence type="ECO:0000259" key="5">
    <source>
        <dbReference type="Pfam" id="PF21365"/>
    </source>
</evidence>
<reference evidence="6" key="2">
    <citation type="journal article" date="2021" name="PeerJ">
        <title>Extensive microbial diversity within the chicken gut microbiome revealed by metagenomics and culture.</title>
        <authorList>
            <person name="Gilroy R."/>
            <person name="Ravi A."/>
            <person name="Getino M."/>
            <person name="Pursley I."/>
            <person name="Horton D.L."/>
            <person name="Alikhan N.F."/>
            <person name="Baker D."/>
            <person name="Gharbi K."/>
            <person name="Hall N."/>
            <person name="Watson M."/>
            <person name="Adriaenssens E.M."/>
            <person name="Foster-Nyarko E."/>
            <person name="Jarju S."/>
            <person name="Secka A."/>
            <person name="Antonio M."/>
            <person name="Oren A."/>
            <person name="Chaudhuri R.R."/>
            <person name="La Ragione R."/>
            <person name="Hildebrand F."/>
            <person name="Pallen M.J."/>
        </authorList>
    </citation>
    <scope>NUCLEOTIDE SEQUENCE</scope>
    <source>
        <strain evidence="6">11687</strain>
    </source>
</reference>
<evidence type="ECO:0000256" key="1">
    <source>
        <dbReference type="ARBA" id="ARBA00007806"/>
    </source>
</evidence>
<dbReference type="Proteomes" id="UP000824081">
    <property type="component" value="Unassembled WGS sequence"/>
</dbReference>
<dbReference type="GO" id="GO:0006491">
    <property type="term" value="P:N-glycan processing"/>
    <property type="evidence" value="ECO:0007669"/>
    <property type="project" value="TreeGrafter"/>
</dbReference>
<evidence type="ECO:0000256" key="2">
    <source>
        <dbReference type="RuleBase" id="RU361185"/>
    </source>
</evidence>
<dbReference type="Pfam" id="PF17137">
    <property type="entry name" value="DUF5110"/>
    <property type="match status" value="1"/>
</dbReference>
<reference evidence="6" key="1">
    <citation type="submission" date="2020-10" db="EMBL/GenBank/DDBJ databases">
        <authorList>
            <person name="Gilroy R."/>
        </authorList>
    </citation>
    <scope>NUCLEOTIDE SEQUENCE</scope>
    <source>
        <strain evidence="6">11687</strain>
    </source>
</reference>
<feature type="domain" description="Glycoside hydrolase family 31 TIM barrel" evidence="3">
    <location>
        <begin position="173"/>
        <end position="256"/>
    </location>
</feature>
<evidence type="ECO:0000313" key="6">
    <source>
        <dbReference type="EMBL" id="HIU58977.1"/>
    </source>
</evidence>
<dbReference type="Pfam" id="PF21365">
    <property type="entry name" value="Glyco_hydro_31_3rd"/>
    <property type="match status" value="1"/>
</dbReference>
<proteinExistence type="inferred from homology"/>
<feature type="domain" description="Glycoside hydrolase family 31 TIM barrel" evidence="3">
    <location>
        <begin position="268"/>
        <end position="466"/>
    </location>
</feature>
<evidence type="ECO:0000313" key="7">
    <source>
        <dbReference type="Proteomes" id="UP000824081"/>
    </source>
</evidence>
<protein>
    <submittedName>
        <fullName evidence="6">DUF5110 domain-containing protein</fullName>
    </submittedName>
</protein>
<dbReference type="InterPro" id="IPR013780">
    <property type="entry name" value="Glyco_hydro_b"/>
</dbReference>
<comment type="similarity">
    <text evidence="1 2">Belongs to the glycosyl hydrolase 31 family.</text>
</comment>
<comment type="caution">
    <text evidence="6">The sequence shown here is derived from an EMBL/GenBank/DDBJ whole genome shotgun (WGS) entry which is preliminary data.</text>
</comment>
<dbReference type="InterPro" id="IPR017853">
    <property type="entry name" value="GH"/>
</dbReference>
<gene>
    <name evidence="6" type="ORF">IAC57_02635</name>
</gene>
<accession>A0A9D1MF80</accession>
<dbReference type="Gene3D" id="3.20.20.80">
    <property type="entry name" value="Glycosidases"/>
    <property type="match status" value="1"/>
</dbReference>
<feature type="domain" description="DUF5110" evidence="4">
    <location>
        <begin position="577"/>
        <end position="652"/>
    </location>
</feature>
<dbReference type="PANTHER" id="PTHR22762:SF120">
    <property type="entry name" value="HETEROGLYCAN GLUCOSIDASE 1"/>
    <property type="match status" value="1"/>
</dbReference>
<name>A0A9D1MF80_9FIRM</name>